<dbReference type="PANTHER" id="PTHR43080:SF29">
    <property type="entry name" value="OS02G0818000 PROTEIN"/>
    <property type="match status" value="1"/>
</dbReference>
<feature type="region of interest" description="Disordered" evidence="3">
    <location>
        <begin position="1"/>
        <end position="46"/>
    </location>
</feature>
<dbReference type="Pfam" id="PF00571">
    <property type="entry name" value="CBS"/>
    <property type="match status" value="2"/>
</dbReference>
<dbReference type="PROSITE" id="PS51371">
    <property type="entry name" value="CBS"/>
    <property type="match status" value="2"/>
</dbReference>
<feature type="domain" description="CBS" evidence="4">
    <location>
        <begin position="144"/>
        <end position="200"/>
    </location>
</feature>
<dbReference type="EMBL" id="CP073347">
    <property type="protein sequence ID" value="UTW13384.1"/>
    <property type="molecule type" value="Genomic_DNA"/>
</dbReference>
<evidence type="ECO:0000256" key="1">
    <source>
        <dbReference type="ARBA" id="ARBA00023122"/>
    </source>
</evidence>
<dbReference type="Gene3D" id="3.10.580.10">
    <property type="entry name" value="CBS-domain"/>
    <property type="match status" value="1"/>
</dbReference>
<evidence type="ECO:0000313" key="5">
    <source>
        <dbReference type="EMBL" id="UTW13384.1"/>
    </source>
</evidence>
<dbReference type="InterPro" id="IPR051257">
    <property type="entry name" value="Diverse_CBS-Domain"/>
</dbReference>
<sequence>MFKLFSSTGPEFEGTSDQLRKHLGSPRTSTKTRANAQTPRTATRFDPTRLYRDPALSAGLQQPVEPATATVASLMARPPVSITTVQHMGDAWRLLQQHDIAQLVVLDPPFRLVGMLTRTAILKCLVIRHGQISFISGDPITALMQQPVIAVSESEDVRQAALLMLERGINALPVIDNRDRLTGVISRHDILGFLARARPLTLRA</sequence>
<dbReference type="InterPro" id="IPR000644">
    <property type="entry name" value="CBS_dom"/>
</dbReference>
<feature type="domain" description="CBS" evidence="4">
    <location>
        <begin position="75"/>
        <end position="132"/>
    </location>
</feature>
<dbReference type="SMART" id="SM00116">
    <property type="entry name" value="CBS"/>
    <property type="match status" value="2"/>
</dbReference>
<dbReference type="CDD" id="cd02205">
    <property type="entry name" value="CBS_pair_SF"/>
    <property type="match status" value="1"/>
</dbReference>
<dbReference type="PANTHER" id="PTHR43080">
    <property type="entry name" value="CBS DOMAIN-CONTAINING PROTEIN CBSX3, MITOCHONDRIAL"/>
    <property type="match status" value="1"/>
</dbReference>
<keyword evidence="1 2" id="KW-0129">CBS domain</keyword>
<dbReference type="RefSeq" id="WP_255855566.1">
    <property type="nucleotide sequence ID" value="NZ_CP073347.1"/>
</dbReference>
<evidence type="ECO:0000313" key="6">
    <source>
        <dbReference type="Proteomes" id="UP001058461"/>
    </source>
</evidence>
<protein>
    <submittedName>
        <fullName evidence="5">CBS domain-containing protein</fullName>
    </submittedName>
</protein>
<name>A0ABY5HQ98_9GAMM</name>
<organism evidence="5 6">
    <name type="scientific">Marinobacterium rhizophilum</name>
    <dbReference type="NCBI Taxonomy" id="420402"/>
    <lineage>
        <taxon>Bacteria</taxon>
        <taxon>Pseudomonadati</taxon>
        <taxon>Pseudomonadota</taxon>
        <taxon>Gammaproteobacteria</taxon>
        <taxon>Oceanospirillales</taxon>
        <taxon>Oceanospirillaceae</taxon>
        <taxon>Marinobacterium</taxon>
    </lineage>
</organism>
<dbReference type="Proteomes" id="UP001058461">
    <property type="component" value="Chromosome"/>
</dbReference>
<gene>
    <name evidence="5" type="ORF">KDW95_06960</name>
</gene>
<accession>A0ABY5HQ98</accession>
<dbReference type="SUPFAM" id="SSF54631">
    <property type="entry name" value="CBS-domain pair"/>
    <property type="match status" value="1"/>
</dbReference>
<evidence type="ECO:0000256" key="3">
    <source>
        <dbReference type="SAM" id="MobiDB-lite"/>
    </source>
</evidence>
<reference evidence="5" key="1">
    <citation type="submission" date="2021-04" db="EMBL/GenBank/DDBJ databases">
        <title>Oceanospirillales bacteria with DddD are important DMSP degraders in coastal seawater.</title>
        <authorList>
            <person name="Liu J."/>
        </authorList>
    </citation>
    <scope>NUCLEOTIDE SEQUENCE</scope>
    <source>
        <strain evidence="5">D13-1</strain>
    </source>
</reference>
<keyword evidence="6" id="KW-1185">Reference proteome</keyword>
<dbReference type="InterPro" id="IPR046342">
    <property type="entry name" value="CBS_dom_sf"/>
</dbReference>
<evidence type="ECO:0000256" key="2">
    <source>
        <dbReference type="PROSITE-ProRule" id="PRU00703"/>
    </source>
</evidence>
<evidence type="ECO:0000259" key="4">
    <source>
        <dbReference type="PROSITE" id="PS51371"/>
    </source>
</evidence>
<proteinExistence type="predicted"/>
<feature type="compositionally biased region" description="Polar residues" evidence="3">
    <location>
        <begin position="26"/>
        <end position="41"/>
    </location>
</feature>